<dbReference type="NCBIfam" id="TIGR02068">
    <property type="entry name" value="cya_phycin_syn"/>
    <property type="match status" value="1"/>
</dbReference>
<dbReference type="SUPFAM" id="SSF53623">
    <property type="entry name" value="MurD-like peptide ligases, catalytic domain"/>
    <property type="match status" value="1"/>
</dbReference>
<keyword evidence="1 5" id="KW-0436">Ligase</keyword>
<dbReference type="Pfam" id="PF02786">
    <property type="entry name" value="CPSase_L_D2"/>
    <property type="match status" value="1"/>
</dbReference>
<dbReference type="EMBL" id="MLJW01001230">
    <property type="protein sequence ID" value="OIQ79347.1"/>
    <property type="molecule type" value="Genomic_DNA"/>
</dbReference>
<sequence length="739" mass="79084">MKNNHIEILQTMHLRGPNIWTYRPVLEAWVDIGDLEDSPSNTLPGFNERLTAWLPSLIEHRCSEGTRGGFLLRLEEGTWPAHILEHVTLELQNLAGMPGGFGRARSTSRRGVYKVVVRAWHPDVTHAALLAGRDLVMAAILDRPFDVASAVDHLRELADDLLLGPSTACIVDAAAAKDRRIPAIRLSEGNLVQLGYGARSRRIWTAETEHTGAIAEGISRDKDLTKSLLGSCGVPVPEGRVVDSPEDAWEAATDMGLPVVVKPSDANHGRGVSLELSSQADVEAAYAIAYAEGSEVIVERFIRGAEHRLLVVGGQLVAAARGEYVWVEGDGQSTVKALIDAQLNIDPRRGEAEEFPLDIIVLEREPAICLLLERQGMNGASVPAAGQRVLIQRNGNMANDITTSVHPSIAATAALAARVVGLDIAGIDLVAEDISRPLAEQGGAIVEVNAGPGLLMHLKPAHGEPRPVGRAIVDHLFPQGESGRVPIVGVTGSRGKTTVAQLVAWLIQLSGRQVGLACGSGLYLDRRQVERGDRANFDAAQRVLMNRMVEAAVFETGSDAILSEGLAYDRCQIGIVTNIDVAGHLGRYHIDTQEQVFNVFRTQVDLVLPDGVAVLNASDPLVVQMAPLCDGEVIYFAVDPDAAVIVEHLAQGRRAVFVRDGHVILATGGDAIETANLARVPMAADASLPDRIENILAAIAAAWALGISPGVIRTGVKTFAVASLETNRLHNLASQKLKV</sequence>
<organism evidence="5">
    <name type="scientific">mine drainage metagenome</name>
    <dbReference type="NCBI Taxonomy" id="410659"/>
    <lineage>
        <taxon>unclassified sequences</taxon>
        <taxon>metagenomes</taxon>
        <taxon>ecological metagenomes</taxon>
    </lineage>
</organism>
<accession>A0A1J5QPC1</accession>
<dbReference type="InterPro" id="IPR011810">
    <property type="entry name" value="Cya_phycin_syn"/>
</dbReference>
<dbReference type="InterPro" id="IPR013221">
    <property type="entry name" value="Mur_ligase_cen"/>
</dbReference>
<protein>
    <submittedName>
        <fullName evidence="5">Cyanophycin synthetase</fullName>
        <ecNumber evidence="5">6.3.2.29</ecNumber>
        <ecNumber evidence="5">6.3.2.30</ecNumber>
    </submittedName>
</protein>
<dbReference type="PROSITE" id="PS50975">
    <property type="entry name" value="ATP_GRASP"/>
    <property type="match status" value="1"/>
</dbReference>
<dbReference type="InterPro" id="IPR036565">
    <property type="entry name" value="Mur-like_cat_sf"/>
</dbReference>
<dbReference type="GO" id="GO:0071160">
    <property type="term" value="F:cyanophycin synthetase activity (L-aspartate-adding)"/>
    <property type="evidence" value="ECO:0007669"/>
    <property type="project" value="UniProtKB-EC"/>
</dbReference>
<dbReference type="AlphaFoldDB" id="A0A1J5QPC1"/>
<dbReference type="PANTHER" id="PTHR23135:SF18">
    <property type="entry name" value="CYANOPHYCIN SYNTHETASE"/>
    <property type="match status" value="1"/>
</dbReference>
<dbReference type="Pfam" id="PF08245">
    <property type="entry name" value="Mur_ligase_M"/>
    <property type="match status" value="1"/>
</dbReference>
<evidence type="ECO:0000259" key="4">
    <source>
        <dbReference type="PROSITE" id="PS50975"/>
    </source>
</evidence>
<evidence type="ECO:0000256" key="1">
    <source>
        <dbReference type="ARBA" id="ARBA00022598"/>
    </source>
</evidence>
<gene>
    <name evidence="5" type="primary">cphA_10</name>
    <name evidence="5" type="ORF">GALL_389140</name>
</gene>
<keyword evidence="2" id="KW-0547">Nucleotide-binding</keyword>
<dbReference type="Gene3D" id="3.40.1190.10">
    <property type="entry name" value="Mur-like, catalytic domain"/>
    <property type="match status" value="1"/>
</dbReference>
<comment type="caution">
    <text evidence="5">The sequence shown here is derived from an EMBL/GenBank/DDBJ whole genome shotgun (WGS) entry which is preliminary data.</text>
</comment>
<name>A0A1J5QPC1_9ZZZZ</name>
<dbReference type="EC" id="6.3.2.29" evidence="5"/>
<dbReference type="GO" id="GO:0071161">
    <property type="term" value="F:cyanophycin synthetase activity (L-arginine-adding)"/>
    <property type="evidence" value="ECO:0007669"/>
    <property type="project" value="UniProtKB-EC"/>
</dbReference>
<dbReference type="GO" id="GO:0046872">
    <property type="term" value="F:metal ion binding"/>
    <property type="evidence" value="ECO:0007669"/>
    <property type="project" value="InterPro"/>
</dbReference>
<dbReference type="InterPro" id="IPR044019">
    <property type="entry name" value="Cyanophycin_syn_N"/>
</dbReference>
<dbReference type="PANTHER" id="PTHR23135">
    <property type="entry name" value="MUR LIGASE FAMILY MEMBER"/>
    <property type="match status" value="1"/>
</dbReference>
<reference evidence="5" key="1">
    <citation type="submission" date="2016-10" db="EMBL/GenBank/DDBJ databases">
        <title>Sequence of Gallionella enrichment culture.</title>
        <authorList>
            <person name="Poehlein A."/>
            <person name="Muehling M."/>
            <person name="Daniel R."/>
        </authorList>
    </citation>
    <scope>NUCLEOTIDE SEQUENCE</scope>
</reference>
<dbReference type="NCBIfam" id="NF010623">
    <property type="entry name" value="PRK14016.1"/>
    <property type="match status" value="1"/>
</dbReference>
<evidence type="ECO:0000256" key="2">
    <source>
        <dbReference type="ARBA" id="ARBA00022741"/>
    </source>
</evidence>
<dbReference type="SUPFAM" id="SSF56059">
    <property type="entry name" value="Glutathione synthetase ATP-binding domain-like"/>
    <property type="match status" value="1"/>
</dbReference>
<dbReference type="Pfam" id="PF18921">
    <property type="entry name" value="Cyanophycin_syn"/>
    <property type="match status" value="1"/>
</dbReference>
<proteinExistence type="predicted"/>
<feature type="domain" description="ATP-grasp" evidence="4">
    <location>
        <begin position="226"/>
        <end position="477"/>
    </location>
</feature>
<dbReference type="InterPro" id="IPR011761">
    <property type="entry name" value="ATP-grasp"/>
</dbReference>
<dbReference type="SMART" id="SM01209">
    <property type="entry name" value="GARS_A"/>
    <property type="match status" value="1"/>
</dbReference>
<evidence type="ECO:0000256" key="3">
    <source>
        <dbReference type="ARBA" id="ARBA00022840"/>
    </source>
</evidence>
<dbReference type="GO" id="GO:0005524">
    <property type="term" value="F:ATP binding"/>
    <property type="evidence" value="ECO:0007669"/>
    <property type="project" value="UniProtKB-KW"/>
</dbReference>
<dbReference type="EC" id="6.3.2.30" evidence="5"/>
<dbReference type="InterPro" id="IPR005479">
    <property type="entry name" value="CPAse_ATP-bd"/>
</dbReference>
<keyword evidence="3" id="KW-0067">ATP-binding</keyword>
<dbReference type="Gene3D" id="3.30.470.20">
    <property type="entry name" value="ATP-grasp fold, B domain"/>
    <property type="match status" value="2"/>
</dbReference>
<evidence type="ECO:0000313" key="5">
    <source>
        <dbReference type="EMBL" id="OIQ79347.1"/>
    </source>
</evidence>